<reference evidence="5 6" key="1">
    <citation type="submission" date="2019-02" db="EMBL/GenBank/DDBJ databases">
        <title>Deep-cultivation of Planctomycetes and their phenomic and genomic characterization uncovers novel biology.</title>
        <authorList>
            <person name="Wiegand S."/>
            <person name="Jogler M."/>
            <person name="Boedeker C."/>
            <person name="Pinto D."/>
            <person name="Vollmers J."/>
            <person name="Rivas-Marin E."/>
            <person name="Kohn T."/>
            <person name="Peeters S.H."/>
            <person name="Heuer A."/>
            <person name="Rast P."/>
            <person name="Oberbeckmann S."/>
            <person name="Bunk B."/>
            <person name="Jeske O."/>
            <person name="Meyerdierks A."/>
            <person name="Storesund J.E."/>
            <person name="Kallscheuer N."/>
            <person name="Luecker S."/>
            <person name="Lage O.M."/>
            <person name="Pohl T."/>
            <person name="Merkel B.J."/>
            <person name="Hornburger P."/>
            <person name="Mueller R.-W."/>
            <person name="Bruemmer F."/>
            <person name="Labrenz M."/>
            <person name="Spormann A.M."/>
            <person name="Op den Camp H."/>
            <person name="Overmann J."/>
            <person name="Amann R."/>
            <person name="Jetten M.S.M."/>
            <person name="Mascher T."/>
            <person name="Medema M.H."/>
            <person name="Devos D.P."/>
            <person name="Kaster A.-K."/>
            <person name="Ovreas L."/>
            <person name="Rohde M."/>
            <person name="Galperin M.Y."/>
            <person name="Jogler C."/>
        </authorList>
    </citation>
    <scope>NUCLEOTIDE SEQUENCE [LARGE SCALE GENOMIC DNA]</scope>
    <source>
        <strain evidence="5 6">I41</strain>
    </source>
</reference>
<keyword evidence="3" id="KW-0067">ATP-binding</keyword>
<dbReference type="GO" id="GO:0016887">
    <property type="term" value="F:ATP hydrolysis activity"/>
    <property type="evidence" value="ECO:0007669"/>
    <property type="project" value="TreeGrafter"/>
</dbReference>
<keyword evidence="2" id="KW-0547">Nucleotide-binding</keyword>
<dbReference type="SUPFAM" id="SSF160246">
    <property type="entry name" value="EspE N-terminal domain-like"/>
    <property type="match status" value="1"/>
</dbReference>
<dbReference type="GO" id="GO:0005886">
    <property type="term" value="C:plasma membrane"/>
    <property type="evidence" value="ECO:0007669"/>
    <property type="project" value="TreeGrafter"/>
</dbReference>
<evidence type="ECO:0000256" key="3">
    <source>
        <dbReference type="ARBA" id="ARBA00022840"/>
    </source>
</evidence>
<dbReference type="Pfam" id="PF05157">
    <property type="entry name" value="MshEN"/>
    <property type="match status" value="1"/>
</dbReference>
<dbReference type="AlphaFoldDB" id="A0A517TVZ4"/>
<evidence type="ECO:0000313" key="6">
    <source>
        <dbReference type="Proteomes" id="UP000317909"/>
    </source>
</evidence>
<evidence type="ECO:0000313" key="5">
    <source>
        <dbReference type="EMBL" id="QDT72541.1"/>
    </source>
</evidence>
<dbReference type="PROSITE" id="PS00662">
    <property type="entry name" value="T2SP_E"/>
    <property type="match status" value="1"/>
</dbReference>
<dbReference type="InterPro" id="IPR007831">
    <property type="entry name" value="T2SS_GspE_N"/>
</dbReference>
<dbReference type="Pfam" id="PF00437">
    <property type="entry name" value="T2SSE"/>
    <property type="match status" value="1"/>
</dbReference>
<dbReference type="Proteomes" id="UP000317909">
    <property type="component" value="Chromosome"/>
</dbReference>
<evidence type="ECO:0000256" key="2">
    <source>
        <dbReference type="ARBA" id="ARBA00022741"/>
    </source>
</evidence>
<dbReference type="GO" id="GO:0005524">
    <property type="term" value="F:ATP binding"/>
    <property type="evidence" value="ECO:0007669"/>
    <property type="project" value="UniProtKB-KW"/>
</dbReference>
<dbReference type="FunFam" id="3.30.300.160:FF:000002">
    <property type="entry name" value="Type II secretion system protein E"/>
    <property type="match status" value="1"/>
</dbReference>
<dbReference type="InterPro" id="IPR037257">
    <property type="entry name" value="T2SS_E_N_sf"/>
</dbReference>
<proteinExistence type="inferred from homology"/>
<dbReference type="Gene3D" id="3.40.50.300">
    <property type="entry name" value="P-loop containing nucleotide triphosphate hydrolases"/>
    <property type="match status" value="1"/>
</dbReference>
<keyword evidence="6" id="KW-1185">Reference proteome</keyword>
<dbReference type="CDD" id="cd01129">
    <property type="entry name" value="PulE-GspE-like"/>
    <property type="match status" value="1"/>
</dbReference>
<dbReference type="Gene3D" id="3.30.450.90">
    <property type="match status" value="1"/>
</dbReference>
<name>A0A517TVZ4_9BACT</name>
<sequence length="571" mass="62967">MAQRRIGQILVDLGYVSDDQLELLLEEQHQRTGQLLGQVAQDMGLINDDQLAQALAEQLHLRVVTVTDLTIDPKVIAMVTEPMAQMYRIIPTEFDGNTLTVAMCDPQNLGVQDELRTFLGFNIRVVVATEPGILKALERYYGESTESVESIVTAMEEDSELAAAAAKVAGNSVDLTSVEALADSAPVRKLLNMVLLLAIKDHASDLHFEPFEDEFRIRIKADGVLYEMVPPPRHLAFAITTRIKVMANLDIAERRMPQDGRIELTVGGHPVDLRVSVLPTMFGESVVMRVLDRSVVSLDLRNVGLDEKTMGQFRVAISKPNGIVLVTGPTGSGKTTTLYSALNELNTIHDKLITTEDPVEYDMEGIIQVPIDASIGNTFAACLRAILRQDPDKILVGEIRDLETAEIAVQASLTGHMVFSTLHTNDAPSTITRLKDMGVPVFMISATVEAILAQRLVRRICTKCREEHSPTKEMLDDLELSPADLKGKRFFRGSGCENCNNTGYKGRVGLFELMILNNELREMIMQNASTDDLRQAARKSGMVTLRDAGMKACFEGTTTAEEVIRETIMEA</sequence>
<organism evidence="5 6">
    <name type="scientific">Lacipirellula limnantheis</name>
    <dbReference type="NCBI Taxonomy" id="2528024"/>
    <lineage>
        <taxon>Bacteria</taxon>
        <taxon>Pseudomonadati</taxon>
        <taxon>Planctomycetota</taxon>
        <taxon>Planctomycetia</taxon>
        <taxon>Pirellulales</taxon>
        <taxon>Lacipirellulaceae</taxon>
        <taxon>Lacipirellula</taxon>
    </lineage>
</organism>
<protein>
    <submittedName>
        <fullName evidence="5">Type II/IV secretion system protein</fullName>
    </submittedName>
</protein>
<dbReference type="FunFam" id="3.40.50.300:FF:000398">
    <property type="entry name" value="Type IV pilus assembly ATPase PilB"/>
    <property type="match status" value="1"/>
</dbReference>
<gene>
    <name evidence="5" type="ORF">I41_17210</name>
</gene>
<feature type="domain" description="Bacterial type II secretion system protein E" evidence="4">
    <location>
        <begin position="387"/>
        <end position="401"/>
    </location>
</feature>
<accession>A0A517TVZ4</accession>
<evidence type="ECO:0000256" key="1">
    <source>
        <dbReference type="ARBA" id="ARBA00006611"/>
    </source>
</evidence>
<dbReference type="RefSeq" id="WP_145432101.1">
    <property type="nucleotide sequence ID" value="NZ_CP036339.1"/>
</dbReference>
<comment type="similarity">
    <text evidence="1">Belongs to the GSP E family.</text>
</comment>
<dbReference type="PANTHER" id="PTHR30258:SF1">
    <property type="entry name" value="PROTEIN TRANSPORT PROTEIN HOFB HOMOLOG"/>
    <property type="match status" value="1"/>
</dbReference>
<dbReference type="KEGG" id="llh:I41_17210"/>
<dbReference type="InterPro" id="IPR027417">
    <property type="entry name" value="P-loop_NTPase"/>
</dbReference>
<dbReference type="PANTHER" id="PTHR30258">
    <property type="entry name" value="TYPE II SECRETION SYSTEM PROTEIN GSPE-RELATED"/>
    <property type="match status" value="1"/>
</dbReference>
<dbReference type="SUPFAM" id="SSF52540">
    <property type="entry name" value="P-loop containing nucleoside triphosphate hydrolases"/>
    <property type="match status" value="1"/>
</dbReference>
<evidence type="ECO:0000259" key="4">
    <source>
        <dbReference type="PROSITE" id="PS00662"/>
    </source>
</evidence>
<dbReference type="InterPro" id="IPR001482">
    <property type="entry name" value="T2SS/T4SS_dom"/>
</dbReference>
<dbReference type="FunFam" id="3.30.450.90:FF:000001">
    <property type="entry name" value="Type II secretion system ATPase GspE"/>
    <property type="match status" value="1"/>
</dbReference>
<dbReference type="EMBL" id="CP036339">
    <property type="protein sequence ID" value="QDT72541.1"/>
    <property type="molecule type" value="Genomic_DNA"/>
</dbReference>
<dbReference type="OrthoDB" id="244550at2"/>
<dbReference type="Gene3D" id="3.30.300.160">
    <property type="entry name" value="Type II secretion system, protein E, N-terminal domain"/>
    <property type="match status" value="1"/>
</dbReference>